<proteinExistence type="predicted"/>
<feature type="transmembrane region" description="Helical" evidence="1">
    <location>
        <begin position="83"/>
        <end position="104"/>
    </location>
</feature>
<evidence type="ECO:0000313" key="2">
    <source>
        <dbReference type="EMBL" id="CBH96614.1"/>
    </source>
</evidence>
<feature type="transmembrane region" description="Helical" evidence="1">
    <location>
        <begin position="20"/>
        <end position="37"/>
    </location>
</feature>
<dbReference type="AlphaFoldDB" id="E6PNW2"/>
<gene>
    <name evidence="2" type="ORF">CARN2_2329</name>
</gene>
<keyword evidence="1" id="KW-0472">Membrane</keyword>
<sequence>MKLRRRTTSRIGWLPPLNDAAVVALAWLASFAFRFSLFSNNAPANIVRIVAVSLPLAVVVWGGCLLAFGAYRTPWRHASLPDVRRLATASGVAALALAAALLVIRLPNFPRSIVFIHPLLAGASHQHDGACEYFKLNTSESIMRWPWSRRAWGRVILIPERCLFPAVRLGSSQKRIAKCVQRMSSFPALPWAHPRTPPVCLHFSFHCRIFQICIPGRCAGPNPGVQPPA</sequence>
<protein>
    <submittedName>
        <fullName evidence="2">Uncharacterized protein</fullName>
    </submittedName>
</protein>
<feature type="transmembrane region" description="Helical" evidence="1">
    <location>
        <begin position="49"/>
        <end position="71"/>
    </location>
</feature>
<keyword evidence="1" id="KW-1133">Transmembrane helix</keyword>
<comment type="caution">
    <text evidence="2">The sequence shown here is derived from an EMBL/GenBank/DDBJ whole genome shotgun (WGS) entry which is preliminary data.</text>
</comment>
<evidence type="ECO:0000256" key="1">
    <source>
        <dbReference type="SAM" id="Phobius"/>
    </source>
</evidence>
<organism evidence="2">
    <name type="scientific">mine drainage metagenome</name>
    <dbReference type="NCBI Taxonomy" id="410659"/>
    <lineage>
        <taxon>unclassified sequences</taxon>
        <taxon>metagenomes</taxon>
        <taxon>ecological metagenomes</taxon>
    </lineage>
</organism>
<reference evidence="2" key="1">
    <citation type="submission" date="2009-10" db="EMBL/GenBank/DDBJ databases">
        <title>Diversity of trophic interactions inside an arsenic-rich microbial ecosystem.</title>
        <authorList>
            <person name="Bertin P.N."/>
            <person name="Heinrich-Salmeron A."/>
            <person name="Pelletier E."/>
            <person name="Goulhen-Chollet F."/>
            <person name="Arsene-Ploetze F."/>
            <person name="Gallien S."/>
            <person name="Calteau A."/>
            <person name="Vallenet D."/>
            <person name="Casiot C."/>
            <person name="Chane-Woon-Ming B."/>
            <person name="Giloteaux L."/>
            <person name="Barakat M."/>
            <person name="Bonnefoy V."/>
            <person name="Bruneel O."/>
            <person name="Chandler M."/>
            <person name="Cleiss J."/>
            <person name="Duran R."/>
            <person name="Elbaz-Poulichet F."/>
            <person name="Fonknechten N."/>
            <person name="Lauga B."/>
            <person name="Mornico D."/>
            <person name="Ortet P."/>
            <person name="Schaeffer C."/>
            <person name="Siguier P."/>
            <person name="Alexander Thil Smith A."/>
            <person name="Van Dorsselaer A."/>
            <person name="Weissenbach J."/>
            <person name="Medigue C."/>
            <person name="Le Paslier D."/>
        </authorList>
    </citation>
    <scope>NUCLEOTIDE SEQUENCE</scope>
</reference>
<dbReference type="EMBL" id="CABM01000030">
    <property type="protein sequence ID" value="CBH96614.1"/>
    <property type="molecule type" value="Genomic_DNA"/>
</dbReference>
<accession>E6PNW2</accession>
<keyword evidence="1" id="KW-0812">Transmembrane</keyword>
<name>E6PNW2_9ZZZZ</name>